<evidence type="ECO:0000313" key="2">
    <source>
        <dbReference type="Proteomes" id="UP000265520"/>
    </source>
</evidence>
<protein>
    <recommendedName>
        <fullName evidence="3">Cellular nucleic acid-binding protein</fullName>
    </recommendedName>
</protein>
<evidence type="ECO:0008006" key="3">
    <source>
        <dbReference type="Google" id="ProtNLM"/>
    </source>
</evidence>
<reference evidence="1 2" key="1">
    <citation type="journal article" date="2018" name="Front. Plant Sci.">
        <title>Red Clover (Trifolium pratense) and Zigzag Clover (T. medium) - A Picture of Genomic Similarities and Differences.</title>
        <authorList>
            <person name="Dluhosova J."/>
            <person name="Istvanek J."/>
            <person name="Nedelnik J."/>
            <person name="Repkova J."/>
        </authorList>
    </citation>
    <scope>NUCLEOTIDE SEQUENCE [LARGE SCALE GENOMIC DNA]</scope>
    <source>
        <strain evidence="2">cv. 10/8</strain>
        <tissue evidence="1">Leaf</tissue>
    </source>
</reference>
<evidence type="ECO:0000313" key="1">
    <source>
        <dbReference type="EMBL" id="MCI52697.1"/>
    </source>
</evidence>
<proteinExistence type="predicted"/>
<dbReference type="Proteomes" id="UP000265520">
    <property type="component" value="Unassembled WGS sequence"/>
</dbReference>
<name>A0A392SW96_9FABA</name>
<dbReference type="AlphaFoldDB" id="A0A392SW96"/>
<sequence>EMRLERFMKQKPPTFTGGYNLNGAYKWLEELAIIFEAMECPRKARQPLEPMYYARRLTSGGRMLR</sequence>
<comment type="caution">
    <text evidence="1">The sequence shown here is derived from an EMBL/GenBank/DDBJ whole genome shotgun (WGS) entry which is preliminary data.</text>
</comment>
<feature type="non-terminal residue" evidence="1">
    <location>
        <position position="1"/>
    </location>
</feature>
<keyword evidence="2" id="KW-1185">Reference proteome</keyword>
<dbReference type="EMBL" id="LXQA010451391">
    <property type="protein sequence ID" value="MCI52697.1"/>
    <property type="molecule type" value="Genomic_DNA"/>
</dbReference>
<organism evidence="1 2">
    <name type="scientific">Trifolium medium</name>
    <dbReference type="NCBI Taxonomy" id="97028"/>
    <lineage>
        <taxon>Eukaryota</taxon>
        <taxon>Viridiplantae</taxon>
        <taxon>Streptophyta</taxon>
        <taxon>Embryophyta</taxon>
        <taxon>Tracheophyta</taxon>
        <taxon>Spermatophyta</taxon>
        <taxon>Magnoliopsida</taxon>
        <taxon>eudicotyledons</taxon>
        <taxon>Gunneridae</taxon>
        <taxon>Pentapetalae</taxon>
        <taxon>rosids</taxon>
        <taxon>fabids</taxon>
        <taxon>Fabales</taxon>
        <taxon>Fabaceae</taxon>
        <taxon>Papilionoideae</taxon>
        <taxon>50 kb inversion clade</taxon>
        <taxon>NPAAA clade</taxon>
        <taxon>Hologalegina</taxon>
        <taxon>IRL clade</taxon>
        <taxon>Trifolieae</taxon>
        <taxon>Trifolium</taxon>
    </lineage>
</organism>
<accession>A0A392SW96</accession>